<protein>
    <submittedName>
        <fullName evidence="3">M28 family peptidase</fullName>
    </submittedName>
</protein>
<keyword evidence="1" id="KW-0472">Membrane</keyword>
<dbReference type="GO" id="GO:0006508">
    <property type="term" value="P:proteolysis"/>
    <property type="evidence" value="ECO:0007669"/>
    <property type="project" value="InterPro"/>
</dbReference>
<accession>A0A4Y6PQV1</accession>
<dbReference type="PANTHER" id="PTHR12147:SF26">
    <property type="entry name" value="PEPTIDASE M28 DOMAIN-CONTAINING PROTEIN"/>
    <property type="match status" value="1"/>
</dbReference>
<accession>A0A5B8Y2J2</accession>
<organism evidence="3 4">
    <name type="scientific">Persicimonas caeni</name>
    <dbReference type="NCBI Taxonomy" id="2292766"/>
    <lineage>
        <taxon>Bacteria</taxon>
        <taxon>Deltaproteobacteria</taxon>
        <taxon>Bradymonadales</taxon>
        <taxon>Bradymonadaceae</taxon>
        <taxon>Persicimonas</taxon>
    </lineage>
</organism>
<keyword evidence="4" id="KW-1185">Reference proteome</keyword>
<dbReference type="Proteomes" id="UP000315995">
    <property type="component" value="Chromosome"/>
</dbReference>
<dbReference type="AlphaFoldDB" id="A0A4Y6PQV1"/>
<name>A0A4Y6PQV1_PERCE</name>
<dbReference type="Pfam" id="PF04389">
    <property type="entry name" value="Peptidase_M28"/>
    <property type="match status" value="1"/>
</dbReference>
<evidence type="ECO:0000313" key="4">
    <source>
        <dbReference type="Proteomes" id="UP000315995"/>
    </source>
</evidence>
<feature type="domain" description="Peptidase M28" evidence="2">
    <location>
        <begin position="113"/>
        <end position="327"/>
    </location>
</feature>
<gene>
    <name evidence="3" type="ORF">FIV42_07615</name>
</gene>
<evidence type="ECO:0000259" key="2">
    <source>
        <dbReference type="Pfam" id="PF04389"/>
    </source>
</evidence>
<feature type="transmembrane region" description="Helical" evidence="1">
    <location>
        <begin position="12"/>
        <end position="36"/>
    </location>
</feature>
<keyword evidence="1" id="KW-1133">Transmembrane helix</keyword>
<sequence length="339" mass="37787">MRVRASTWRRIGLGVAVVGLILALTVSALTIAIMWMPGTSYDGPLPELDEPQQQLSTNLRTHVTALAASIGPRYAGRPESYARAADYLRQQLTFMGYTSRVQTYEHRGQTFENIEVELAGRTAPDEIVVVGAHYDTAGRTPGADDNASGVAGVLELARLMADSRPGRTVRFVLFANEEAPYFHTEAMGSWVYARRARERGEEIVVMLSLEMLGYYSTEPDSQEYPPMLSMFYPDRGDFIAFVSCLPYREAVTDSIGAFREHAQFPSEGLAAPAFVPGVSLSDHWAFWQEDYPAVMVTDTAFYRNPHYHMDTDTPDTLDYTRFALVVDGLQAVVARWADE</sequence>
<reference evidence="3 4" key="1">
    <citation type="submission" date="2019-06" db="EMBL/GenBank/DDBJ databases">
        <title>Persicimonas caeni gen. nov., sp. nov., a predatory bacterium isolated from solar saltern.</title>
        <authorList>
            <person name="Wang S."/>
        </authorList>
    </citation>
    <scope>NUCLEOTIDE SEQUENCE [LARGE SCALE GENOMIC DNA]</scope>
    <source>
        <strain evidence="3 4">YN101</strain>
    </source>
</reference>
<dbReference type="InterPro" id="IPR045175">
    <property type="entry name" value="M28_fam"/>
</dbReference>
<dbReference type="Gene3D" id="3.40.630.10">
    <property type="entry name" value="Zn peptidases"/>
    <property type="match status" value="1"/>
</dbReference>
<dbReference type="PANTHER" id="PTHR12147">
    <property type="entry name" value="METALLOPEPTIDASE M28 FAMILY MEMBER"/>
    <property type="match status" value="1"/>
</dbReference>
<evidence type="ECO:0000256" key="1">
    <source>
        <dbReference type="SAM" id="Phobius"/>
    </source>
</evidence>
<dbReference type="SUPFAM" id="SSF53187">
    <property type="entry name" value="Zn-dependent exopeptidases"/>
    <property type="match status" value="1"/>
</dbReference>
<dbReference type="GO" id="GO:0008235">
    <property type="term" value="F:metalloexopeptidase activity"/>
    <property type="evidence" value="ECO:0007669"/>
    <property type="project" value="InterPro"/>
</dbReference>
<evidence type="ECO:0000313" key="3">
    <source>
        <dbReference type="EMBL" id="QDG50603.1"/>
    </source>
</evidence>
<dbReference type="EMBL" id="CP041186">
    <property type="protein sequence ID" value="QDG50603.1"/>
    <property type="molecule type" value="Genomic_DNA"/>
</dbReference>
<dbReference type="InterPro" id="IPR007484">
    <property type="entry name" value="Peptidase_M28"/>
</dbReference>
<keyword evidence="1" id="KW-0812">Transmembrane</keyword>
<proteinExistence type="predicted"/>
<dbReference type="OrthoDB" id="9789219at2"/>